<keyword evidence="2" id="KW-0677">Repeat</keyword>
<organism evidence="9 10">
    <name type="scientific">Neoarthrinium moseri</name>
    <dbReference type="NCBI Taxonomy" id="1658444"/>
    <lineage>
        <taxon>Eukaryota</taxon>
        <taxon>Fungi</taxon>
        <taxon>Dikarya</taxon>
        <taxon>Ascomycota</taxon>
        <taxon>Pezizomycotina</taxon>
        <taxon>Sordariomycetes</taxon>
        <taxon>Xylariomycetidae</taxon>
        <taxon>Amphisphaeriales</taxon>
        <taxon>Apiosporaceae</taxon>
        <taxon>Neoarthrinium</taxon>
    </lineage>
</organism>
<dbReference type="PROSITE" id="PS50157">
    <property type="entry name" value="ZINC_FINGER_C2H2_2"/>
    <property type="match status" value="3"/>
</dbReference>
<evidence type="ECO:0000256" key="6">
    <source>
        <dbReference type="PROSITE-ProRule" id="PRU00042"/>
    </source>
</evidence>
<keyword evidence="3 6" id="KW-0863">Zinc-finger</keyword>
<accession>A0A9P9W855</accession>
<dbReference type="SUPFAM" id="SSF57667">
    <property type="entry name" value="beta-beta-alpha zinc fingers"/>
    <property type="match status" value="2"/>
</dbReference>
<dbReference type="GO" id="GO:0000785">
    <property type="term" value="C:chromatin"/>
    <property type="evidence" value="ECO:0007669"/>
    <property type="project" value="TreeGrafter"/>
</dbReference>
<dbReference type="Gene3D" id="3.30.160.60">
    <property type="entry name" value="Classic Zinc Finger"/>
    <property type="match status" value="3"/>
</dbReference>
<evidence type="ECO:0000256" key="2">
    <source>
        <dbReference type="ARBA" id="ARBA00022737"/>
    </source>
</evidence>
<gene>
    <name evidence="9" type="ORF">JX265_013688</name>
</gene>
<name>A0A9P9W855_9PEZI</name>
<dbReference type="FunFam" id="3.30.160.60:FF:000690">
    <property type="entry name" value="Zinc finger protein 354C"/>
    <property type="match status" value="1"/>
</dbReference>
<proteinExistence type="predicted"/>
<dbReference type="InterPro" id="IPR013087">
    <property type="entry name" value="Znf_C2H2_type"/>
</dbReference>
<keyword evidence="10" id="KW-1185">Reference proteome</keyword>
<evidence type="ECO:0000259" key="8">
    <source>
        <dbReference type="PROSITE" id="PS50157"/>
    </source>
</evidence>
<dbReference type="PANTHER" id="PTHR14003">
    <property type="entry name" value="TRANSCRIPTIONAL REPRESSOR PROTEIN YY"/>
    <property type="match status" value="1"/>
</dbReference>
<evidence type="ECO:0000256" key="5">
    <source>
        <dbReference type="ARBA" id="ARBA00044085"/>
    </source>
</evidence>
<dbReference type="EMBL" id="JAFIMR010000079">
    <property type="protein sequence ID" value="KAI1849038.1"/>
    <property type="molecule type" value="Genomic_DNA"/>
</dbReference>
<protein>
    <recommendedName>
        <fullName evidence="5">C2H2 type master regulator of conidiophore development brlA</fullName>
    </recommendedName>
</protein>
<dbReference type="SMART" id="SM00355">
    <property type="entry name" value="ZnF_C2H2"/>
    <property type="match status" value="4"/>
</dbReference>
<feature type="compositionally biased region" description="Basic and acidic residues" evidence="7">
    <location>
        <begin position="223"/>
        <end position="238"/>
    </location>
</feature>
<evidence type="ECO:0000256" key="4">
    <source>
        <dbReference type="ARBA" id="ARBA00022833"/>
    </source>
</evidence>
<feature type="domain" description="C2H2-type" evidence="8">
    <location>
        <begin position="62"/>
        <end position="91"/>
    </location>
</feature>
<dbReference type="FunFam" id="3.30.160.60:FF:000125">
    <property type="entry name" value="Putative zinc finger protein 143"/>
    <property type="match status" value="1"/>
</dbReference>
<keyword evidence="1" id="KW-0479">Metal-binding</keyword>
<dbReference type="Proteomes" id="UP000829685">
    <property type="component" value="Unassembled WGS sequence"/>
</dbReference>
<reference evidence="9" key="1">
    <citation type="submission" date="2021-03" db="EMBL/GenBank/DDBJ databases">
        <title>Revisited historic fungal species revealed as producer of novel bioactive compounds through whole genome sequencing and comparative genomics.</title>
        <authorList>
            <person name="Vignolle G.A."/>
            <person name="Hochenegger N."/>
            <person name="Mach R.L."/>
            <person name="Mach-Aigner A.R."/>
            <person name="Javad Rahimi M."/>
            <person name="Salim K.A."/>
            <person name="Chan C.M."/>
            <person name="Lim L.B.L."/>
            <person name="Cai F."/>
            <person name="Druzhinina I.S."/>
            <person name="U'Ren J.M."/>
            <person name="Derntl C."/>
        </authorList>
    </citation>
    <scope>NUCLEOTIDE SEQUENCE</scope>
    <source>
        <strain evidence="9">TUCIM 5799</strain>
    </source>
</reference>
<dbReference type="PANTHER" id="PTHR14003:SF19">
    <property type="entry name" value="YY2 TRANSCRIPTION FACTOR"/>
    <property type="match status" value="1"/>
</dbReference>
<dbReference type="GO" id="GO:0000981">
    <property type="term" value="F:DNA-binding transcription factor activity, RNA polymerase II-specific"/>
    <property type="evidence" value="ECO:0007669"/>
    <property type="project" value="UniProtKB-ARBA"/>
</dbReference>
<evidence type="ECO:0000313" key="9">
    <source>
        <dbReference type="EMBL" id="KAI1849038.1"/>
    </source>
</evidence>
<dbReference type="AlphaFoldDB" id="A0A9P9W855"/>
<evidence type="ECO:0000313" key="10">
    <source>
        <dbReference type="Proteomes" id="UP000829685"/>
    </source>
</evidence>
<dbReference type="GO" id="GO:0005667">
    <property type="term" value="C:transcription regulator complex"/>
    <property type="evidence" value="ECO:0007669"/>
    <property type="project" value="TreeGrafter"/>
</dbReference>
<evidence type="ECO:0000256" key="3">
    <source>
        <dbReference type="ARBA" id="ARBA00022771"/>
    </source>
</evidence>
<feature type="region of interest" description="Disordered" evidence="7">
    <location>
        <begin position="223"/>
        <end position="252"/>
    </location>
</feature>
<keyword evidence="4" id="KW-0862">Zinc</keyword>
<sequence length="387" mass="44035">MRSWELVDNEPTTGRFQCEWPNCNKALTAIVPQSELLTRLQSFNRKSDLQRHYRIHTNERPYLCVAPGCAKRFIQRSALTVHIRTHTGEKPHQCQHLGCGKRFSDSSSLARHRRIHSDKRPCKCADDGCLKSFRGKVTMGKHHSHPSGVCSPKLANHLDLGSDKWLATPRMSCLSRFQVYQDSHSDLRGHTTQHAAFVEFGQHTKDFPSQQRQLHSVLNSTAHEHDEHHRQLTRDQRHPGARMRHQTASRSQYSSYIASHGNFTMGMTNTNTIATYQVPNEEVEMPLSDTLRKASAHTISTQNLSAAFSSGVNPSPAVPHGSLYFHESVKTVSFKDSSLSPNSAPSHFMMQCARMMRQPSQFSQEPPVHQYHQVQEHNQLTPPWQEV</sequence>
<dbReference type="GO" id="GO:0000978">
    <property type="term" value="F:RNA polymerase II cis-regulatory region sequence-specific DNA binding"/>
    <property type="evidence" value="ECO:0007669"/>
    <property type="project" value="TreeGrafter"/>
</dbReference>
<evidence type="ECO:0000256" key="7">
    <source>
        <dbReference type="SAM" id="MobiDB-lite"/>
    </source>
</evidence>
<dbReference type="PROSITE" id="PS00028">
    <property type="entry name" value="ZINC_FINGER_C2H2_1"/>
    <property type="match status" value="2"/>
</dbReference>
<feature type="domain" description="C2H2-type" evidence="8">
    <location>
        <begin position="41"/>
        <end position="61"/>
    </location>
</feature>
<evidence type="ECO:0000256" key="1">
    <source>
        <dbReference type="ARBA" id="ARBA00022723"/>
    </source>
</evidence>
<dbReference type="GO" id="GO:0008270">
    <property type="term" value="F:zinc ion binding"/>
    <property type="evidence" value="ECO:0007669"/>
    <property type="project" value="UniProtKB-KW"/>
</dbReference>
<dbReference type="Pfam" id="PF00096">
    <property type="entry name" value="zf-C2H2"/>
    <property type="match status" value="2"/>
</dbReference>
<feature type="domain" description="C2H2-type" evidence="8">
    <location>
        <begin position="92"/>
        <end position="121"/>
    </location>
</feature>
<comment type="caution">
    <text evidence="9">The sequence shown here is derived from an EMBL/GenBank/DDBJ whole genome shotgun (WGS) entry which is preliminary data.</text>
</comment>
<dbReference type="InterPro" id="IPR036236">
    <property type="entry name" value="Znf_C2H2_sf"/>
</dbReference>